<dbReference type="InterPro" id="IPR005175">
    <property type="entry name" value="PPC_dom"/>
</dbReference>
<dbReference type="InterPro" id="IPR025707">
    <property type="entry name" value="DNA_bp_PD1"/>
</dbReference>
<feature type="domain" description="PPC" evidence="1">
    <location>
        <begin position="8"/>
        <end position="146"/>
    </location>
</feature>
<dbReference type="AlphaFoldDB" id="A0A5C8PG81"/>
<evidence type="ECO:0000313" key="3">
    <source>
        <dbReference type="Proteomes" id="UP000321638"/>
    </source>
</evidence>
<dbReference type="CDD" id="cd11378">
    <property type="entry name" value="DUF296"/>
    <property type="match status" value="1"/>
</dbReference>
<dbReference type="EMBL" id="VDUZ01000030">
    <property type="protein sequence ID" value="TXL72818.1"/>
    <property type="molecule type" value="Genomic_DNA"/>
</dbReference>
<name>A0A5C8PG81_9HYPH</name>
<dbReference type="Proteomes" id="UP000321638">
    <property type="component" value="Unassembled WGS sequence"/>
</dbReference>
<evidence type="ECO:0000313" key="2">
    <source>
        <dbReference type="EMBL" id="TXL72818.1"/>
    </source>
</evidence>
<dbReference type="PIRSF" id="PIRSF016702">
    <property type="entry name" value="DNA_bp_PD1"/>
    <property type="match status" value="1"/>
</dbReference>
<dbReference type="GO" id="GO:0003677">
    <property type="term" value="F:DNA binding"/>
    <property type="evidence" value="ECO:0007669"/>
    <property type="project" value="UniProtKB-KW"/>
</dbReference>
<gene>
    <name evidence="2" type="ORF">FHP25_23900</name>
</gene>
<evidence type="ECO:0000259" key="1">
    <source>
        <dbReference type="PROSITE" id="PS51742"/>
    </source>
</evidence>
<organism evidence="2 3">
    <name type="scientific">Vineibacter terrae</name>
    <dbReference type="NCBI Taxonomy" id="2586908"/>
    <lineage>
        <taxon>Bacteria</taxon>
        <taxon>Pseudomonadati</taxon>
        <taxon>Pseudomonadota</taxon>
        <taxon>Alphaproteobacteria</taxon>
        <taxon>Hyphomicrobiales</taxon>
        <taxon>Vineibacter</taxon>
    </lineage>
</organism>
<dbReference type="RefSeq" id="WP_147849501.1">
    <property type="nucleotide sequence ID" value="NZ_VDUZ01000030.1"/>
</dbReference>
<accession>A0A5C8PG81</accession>
<dbReference type="OrthoDB" id="9798999at2"/>
<dbReference type="PROSITE" id="PS51742">
    <property type="entry name" value="PPC"/>
    <property type="match status" value="1"/>
</dbReference>
<protein>
    <submittedName>
        <fullName evidence="2">DNA-binding protein</fullName>
    </submittedName>
</protein>
<proteinExistence type="predicted"/>
<reference evidence="2 3" key="1">
    <citation type="submission" date="2019-06" db="EMBL/GenBank/DDBJ databases">
        <title>New taxonomy in bacterial strain CC-CFT640, isolated from vineyard.</title>
        <authorList>
            <person name="Lin S.-Y."/>
            <person name="Tsai C.-F."/>
            <person name="Young C.-C."/>
        </authorList>
    </citation>
    <scope>NUCLEOTIDE SEQUENCE [LARGE SCALE GENOMIC DNA]</scope>
    <source>
        <strain evidence="2 3">CC-CFT640</strain>
    </source>
</reference>
<dbReference type="SUPFAM" id="SSF117856">
    <property type="entry name" value="AF0104/ALDC/Ptd012-like"/>
    <property type="match status" value="1"/>
</dbReference>
<dbReference type="PANTHER" id="PTHR34988">
    <property type="entry name" value="PROTEIN, PUTATIVE-RELATED"/>
    <property type="match status" value="1"/>
</dbReference>
<dbReference type="Pfam" id="PF03479">
    <property type="entry name" value="PCC"/>
    <property type="match status" value="1"/>
</dbReference>
<keyword evidence="3" id="KW-1185">Reference proteome</keyword>
<sequence>MRSRLLHEDDGQRTFAVVLESGEEALESLNDFVTREGIGAAQLSAIGAFSNAVLNYFDWERKKYLPIPVWEQVEVASLTGDVALSPDGKPALHVHAVLGRRDGSALAGHLTEARVRPTLEVVVTESPAHLRKKHDPKSGLALIRPDA</sequence>
<keyword evidence="2" id="KW-0238">DNA-binding</keyword>
<dbReference type="PANTHER" id="PTHR34988:SF1">
    <property type="entry name" value="DNA-BINDING PROTEIN"/>
    <property type="match status" value="1"/>
</dbReference>
<dbReference type="Gene3D" id="3.30.1330.80">
    <property type="entry name" value="Hypothetical protein, similar to alpha- acetolactate decarboxylase, domain 2"/>
    <property type="match status" value="1"/>
</dbReference>
<comment type="caution">
    <text evidence="2">The sequence shown here is derived from an EMBL/GenBank/DDBJ whole genome shotgun (WGS) entry which is preliminary data.</text>
</comment>